<feature type="compositionally biased region" description="Acidic residues" evidence="1">
    <location>
        <begin position="235"/>
        <end position="248"/>
    </location>
</feature>
<protein>
    <recommendedName>
        <fullName evidence="2">DUF7918 domain-containing protein</fullName>
    </recommendedName>
</protein>
<gene>
    <name evidence="3" type="ORF">Ptr86124_004160</name>
</gene>
<dbReference type="InterPro" id="IPR057678">
    <property type="entry name" value="DUF7918"/>
</dbReference>
<evidence type="ECO:0000313" key="4">
    <source>
        <dbReference type="Proteomes" id="UP000249757"/>
    </source>
</evidence>
<sequence>MVNATHIPGLEVTIEVDNTALPEYSHPPTENQEPTENLGSTIRYIEAPSATDFSIHYLYRPEFTPPSPVHIEIVLDDTYVQAPFFEWGGKEDCEGYVCKKAASIVAGQDFTQGFRFAELRIEETVTPMTEELRGRLQQLGRIATCDELKGVSENALCKTAAARGDAVSHQTTVPALMKLLDSFAAPERHEKVTYSTVETMQNEPFAMFEFLYRSTQALKSIGVIPCTPSPSLSPEPEEDPDPDPDPDPDTMTAEEMREELKRIREHRTDAAKIKREREESDSTVVGDEELEWIGTQPVERCRKKARRVPGVGDVVFELDE</sequence>
<dbReference type="AlphaFoldDB" id="A0A922NJY9"/>
<dbReference type="EMBL" id="NRDI02000004">
    <property type="protein sequence ID" value="KAI1517223.1"/>
    <property type="molecule type" value="Genomic_DNA"/>
</dbReference>
<name>A0A922NJY9_9PLEO</name>
<feature type="domain" description="DUF7918" evidence="2">
    <location>
        <begin position="9"/>
        <end position="142"/>
    </location>
</feature>
<comment type="caution">
    <text evidence="3">The sequence shown here is derived from an EMBL/GenBank/DDBJ whole genome shotgun (WGS) entry which is preliminary data.</text>
</comment>
<accession>A0A922NJY9</accession>
<dbReference type="Pfam" id="PF25534">
    <property type="entry name" value="DUF7918"/>
    <property type="match status" value="2"/>
</dbReference>
<evidence type="ECO:0000256" key="1">
    <source>
        <dbReference type="SAM" id="MobiDB-lite"/>
    </source>
</evidence>
<organism evidence="3 4">
    <name type="scientific">Pyrenophora tritici-repentis</name>
    <dbReference type="NCBI Taxonomy" id="45151"/>
    <lineage>
        <taxon>Eukaryota</taxon>
        <taxon>Fungi</taxon>
        <taxon>Dikarya</taxon>
        <taxon>Ascomycota</taxon>
        <taxon>Pezizomycotina</taxon>
        <taxon>Dothideomycetes</taxon>
        <taxon>Pleosporomycetidae</taxon>
        <taxon>Pleosporales</taxon>
        <taxon>Pleosporineae</taxon>
        <taxon>Pleosporaceae</taxon>
        <taxon>Pyrenophora</taxon>
    </lineage>
</organism>
<dbReference type="PANTHER" id="PTHR36223:SF1">
    <property type="entry name" value="TRANSCRIPTION ELONGATION FACTOR EAF N-TERMINAL DOMAIN-CONTAINING PROTEIN"/>
    <property type="match status" value="1"/>
</dbReference>
<proteinExistence type="predicted"/>
<dbReference type="PANTHER" id="PTHR36223">
    <property type="entry name" value="BETA-LACTAMASE-TYPE TRANSPEPTIDASE FOLD DOMAIN CONTAINING PROTEIN"/>
    <property type="match status" value="1"/>
</dbReference>
<dbReference type="OrthoDB" id="3364132at2759"/>
<evidence type="ECO:0000313" key="3">
    <source>
        <dbReference type="EMBL" id="KAI1517223.1"/>
    </source>
</evidence>
<feature type="region of interest" description="Disordered" evidence="1">
    <location>
        <begin position="224"/>
        <end position="256"/>
    </location>
</feature>
<keyword evidence="4" id="KW-1185">Reference proteome</keyword>
<feature type="domain" description="DUF7918" evidence="2">
    <location>
        <begin position="161"/>
        <end position="226"/>
    </location>
</feature>
<evidence type="ECO:0000259" key="2">
    <source>
        <dbReference type="Pfam" id="PF25534"/>
    </source>
</evidence>
<dbReference type="Proteomes" id="UP000249757">
    <property type="component" value="Unassembled WGS sequence"/>
</dbReference>
<reference evidence="4" key="1">
    <citation type="journal article" date="2022" name="Microb. Genom.">
        <title>A global pangenome for the wheat fungal pathogen Pyrenophora tritici-repentis and prediction of effector protein structural homology.</title>
        <authorList>
            <person name="Moolhuijzen P.M."/>
            <person name="See P.T."/>
            <person name="Shi G."/>
            <person name="Powell H.R."/>
            <person name="Cockram J."/>
            <person name="Jorgensen L.N."/>
            <person name="Benslimane H."/>
            <person name="Strelkov S.E."/>
            <person name="Turner J."/>
            <person name="Liu Z."/>
            <person name="Moffat C.S."/>
        </authorList>
    </citation>
    <scope>NUCLEOTIDE SEQUENCE [LARGE SCALE GENOMIC DNA]</scope>
</reference>